<dbReference type="AlphaFoldDB" id="A0A2P6NEI2"/>
<evidence type="ECO:0000313" key="2">
    <source>
        <dbReference type="Proteomes" id="UP000241769"/>
    </source>
</evidence>
<reference evidence="1 2" key="1">
    <citation type="journal article" date="2018" name="Genome Biol. Evol.">
        <title>Multiple Roots of Fruiting Body Formation in Amoebozoa.</title>
        <authorList>
            <person name="Hillmann F."/>
            <person name="Forbes G."/>
            <person name="Novohradska S."/>
            <person name="Ferling I."/>
            <person name="Riege K."/>
            <person name="Groth M."/>
            <person name="Westermann M."/>
            <person name="Marz M."/>
            <person name="Spaller T."/>
            <person name="Winckler T."/>
            <person name="Schaap P."/>
            <person name="Glockner G."/>
        </authorList>
    </citation>
    <scope>NUCLEOTIDE SEQUENCE [LARGE SCALE GENOMIC DNA]</scope>
    <source>
        <strain evidence="1 2">Jena</strain>
    </source>
</reference>
<accession>A0A2P6NEI2</accession>
<gene>
    <name evidence="1" type="ORF">PROFUN_10272</name>
</gene>
<dbReference type="InParanoid" id="A0A2P6NEI2"/>
<comment type="caution">
    <text evidence="1">The sequence shown here is derived from an EMBL/GenBank/DDBJ whole genome shotgun (WGS) entry which is preliminary data.</text>
</comment>
<organism evidence="1 2">
    <name type="scientific">Planoprotostelium fungivorum</name>
    <dbReference type="NCBI Taxonomy" id="1890364"/>
    <lineage>
        <taxon>Eukaryota</taxon>
        <taxon>Amoebozoa</taxon>
        <taxon>Evosea</taxon>
        <taxon>Variosea</taxon>
        <taxon>Cavosteliida</taxon>
        <taxon>Cavosteliaceae</taxon>
        <taxon>Planoprotostelium</taxon>
    </lineage>
</organism>
<proteinExistence type="predicted"/>
<name>A0A2P6NEI2_9EUKA</name>
<feature type="non-terminal residue" evidence="1">
    <location>
        <position position="42"/>
    </location>
</feature>
<keyword evidence="2" id="KW-1185">Reference proteome</keyword>
<dbReference type="Proteomes" id="UP000241769">
    <property type="component" value="Unassembled WGS sequence"/>
</dbReference>
<protein>
    <submittedName>
        <fullName evidence="1">Uncharacterized protein</fullName>
    </submittedName>
</protein>
<evidence type="ECO:0000313" key="1">
    <source>
        <dbReference type="EMBL" id="PRP82368.1"/>
    </source>
</evidence>
<sequence length="42" mass="4819">MRRGAVVEDVSVQIEESFRSNFPRLRVSTGPKKNVDMPESLR</sequence>
<dbReference type="EMBL" id="MDYQ01000105">
    <property type="protein sequence ID" value="PRP82368.1"/>
    <property type="molecule type" value="Genomic_DNA"/>
</dbReference>